<dbReference type="InterPro" id="IPR028581">
    <property type="entry name" value="DeoC_typeI"/>
</dbReference>
<dbReference type="UniPathway" id="UPA00002">
    <property type="reaction ID" value="UER00468"/>
</dbReference>
<keyword evidence="2 7" id="KW-0963">Cytoplasm</keyword>
<comment type="subcellular location">
    <subcellularLocation>
        <location evidence="7">Cytoplasm</location>
    </subcellularLocation>
</comment>
<keyword evidence="4 7" id="KW-0704">Schiff base</keyword>
<dbReference type="Gene3D" id="3.20.20.70">
    <property type="entry name" value="Aldolase class I"/>
    <property type="match status" value="1"/>
</dbReference>
<keyword evidence="3 7" id="KW-0456">Lyase</keyword>
<dbReference type="CDD" id="cd00959">
    <property type="entry name" value="DeoC"/>
    <property type="match status" value="1"/>
</dbReference>
<name>A0A5E6MC40_9BACT</name>
<evidence type="ECO:0000256" key="4">
    <source>
        <dbReference type="ARBA" id="ARBA00023270"/>
    </source>
</evidence>
<comment type="similarity">
    <text evidence="1 7">Belongs to the DeoC/FbaB aldolase family. DeoC type 1 subfamily.</text>
</comment>
<keyword evidence="9" id="KW-1185">Reference proteome</keyword>
<accession>A0A5E6MC40</accession>
<organism evidence="8 9">
    <name type="scientific">Methylacidimicrobium cyclopophantes</name>
    <dbReference type="NCBI Taxonomy" id="1041766"/>
    <lineage>
        <taxon>Bacteria</taxon>
        <taxon>Pseudomonadati</taxon>
        <taxon>Verrucomicrobiota</taxon>
        <taxon>Methylacidimicrobium</taxon>
    </lineage>
</organism>
<dbReference type="SUPFAM" id="SSF51569">
    <property type="entry name" value="Aldolase"/>
    <property type="match status" value="1"/>
</dbReference>
<dbReference type="NCBIfam" id="TIGR00126">
    <property type="entry name" value="deoC"/>
    <property type="match status" value="1"/>
</dbReference>
<dbReference type="OrthoDB" id="9778711at2"/>
<dbReference type="HAMAP" id="MF_00114">
    <property type="entry name" value="DeoC_type1"/>
    <property type="match status" value="1"/>
</dbReference>
<feature type="active site" description="Proton donor/acceptor" evidence="7">
    <location>
        <position position="194"/>
    </location>
</feature>
<sequence>MANVGEAPILDETGRRLASCIDHTLLRPEATSEKIARLCREALTYGFYAVCLHSVWLPLARRLLEGSGVRLCTVIDFPHGASSLRVKERAASIAVEEGADELDMVIPLGAAKEGDWECVEDHVAAVVGAAPSRPVKAILEIGALTEEEIRFACLRAAKAGAAFLKTSTGFGFGGATPEAVSLMRSTVGLEVKIKASGGIRDRESALRLIAAGAARLGTSSSIEIVQPTHR</sequence>
<dbReference type="InterPro" id="IPR013785">
    <property type="entry name" value="Aldolase_TIM"/>
</dbReference>
<evidence type="ECO:0000256" key="2">
    <source>
        <dbReference type="ARBA" id="ARBA00022490"/>
    </source>
</evidence>
<dbReference type="Proteomes" id="UP000381693">
    <property type="component" value="Unassembled WGS sequence"/>
</dbReference>
<feature type="active site" description="Schiff-base intermediate with acetaldehyde" evidence="7">
    <location>
        <position position="165"/>
    </location>
</feature>
<evidence type="ECO:0000313" key="8">
    <source>
        <dbReference type="EMBL" id="VVM06789.1"/>
    </source>
</evidence>
<evidence type="ECO:0000256" key="3">
    <source>
        <dbReference type="ARBA" id="ARBA00023239"/>
    </source>
</evidence>
<dbReference type="Pfam" id="PF01791">
    <property type="entry name" value="DeoC"/>
    <property type="match status" value="1"/>
</dbReference>
<dbReference type="PANTHER" id="PTHR10889:SF1">
    <property type="entry name" value="DEOXYRIBOSE-PHOSPHATE ALDOLASE"/>
    <property type="match status" value="1"/>
</dbReference>
<dbReference type="PANTHER" id="PTHR10889">
    <property type="entry name" value="DEOXYRIBOSE-PHOSPHATE ALDOLASE"/>
    <property type="match status" value="1"/>
</dbReference>
<dbReference type="SMART" id="SM01133">
    <property type="entry name" value="DeoC"/>
    <property type="match status" value="1"/>
</dbReference>
<proteinExistence type="inferred from homology"/>
<dbReference type="EC" id="4.1.2.4" evidence="7"/>
<evidence type="ECO:0000256" key="6">
    <source>
        <dbReference type="ARBA" id="ARBA00056337"/>
    </source>
</evidence>
<reference evidence="8" key="1">
    <citation type="submission" date="2019-09" db="EMBL/GenBank/DDBJ databases">
        <authorList>
            <person name="Cremers G."/>
        </authorList>
    </citation>
    <scope>NUCLEOTIDE SEQUENCE [LARGE SCALE GENOMIC DNA]</scope>
    <source>
        <strain evidence="8">3B</strain>
    </source>
</reference>
<comment type="caution">
    <text evidence="8">The sequence shown here is derived from an EMBL/GenBank/DDBJ whole genome shotgun (WGS) entry which is preliminary data.</text>
</comment>
<dbReference type="GO" id="GO:0004139">
    <property type="term" value="F:deoxyribose-phosphate aldolase activity"/>
    <property type="evidence" value="ECO:0007669"/>
    <property type="project" value="UniProtKB-UniRule"/>
</dbReference>
<feature type="active site" description="Proton donor/acceptor" evidence="7">
    <location>
        <position position="103"/>
    </location>
</feature>
<comment type="catalytic activity">
    <reaction evidence="5 7">
        <text>2-deoxy-D-ribose 5-phosphate = D-glyceraldehyde 3-phosphate + acetaldehyde</text>
        <dbReference type="Rhea" id="RHEA:12821"/>
        <dbReference type="ChEBI" id="CHEBI:15343"/>
        <dbReference type="ChEBI" id="CHEBI:59776"/>
        <dbReference type="ChEBI" id="CHEBI:62877"/>
        <dbReference type="EC" id="4.1.2.4"/>
    </reaction>
</comment>
<evidence type="ECO:0000256" key="7">
    <source>
        <dbReference type="HAMAP-Rule" id="MF_00114"/>
    </source>
</evidence>
<protein>
    <recommendedName>
        <fullName evidence="7">Deoxyribose-phosphate aldolase</fullName>
        <shortName evidence="7">DERA</shortName>
        <ecNumber evidence="7">4.1.2.4</ecNumber>
    </recommendedName>
    <alternativeName>
        <fullName evidence="7">2-deoxy-D-ribose 5-phosphate aldolase</fullName>
    </alternativeName>
    <alternativeName>
        <fullName evidence="7">Phosphodeoxyriboaldolase</fullName>
        <shortName evidence="7">Deoxyriboaldolase</shortName>
    </alternativeName>
</protein>
<dbReference type="FunFam" id="3.20.20.70:FF:000044">
    <property type="entry name" value="Deoxyribose-phosphate aldolase"/>
    <property type="match status" value="1"/>
</dbReference>
<dbReference type="GO" id="GO:0006018">
    <property type="term" value="P:2-deoxyribose 1-phosphate catabolic process"/>
    <property type="evidence" value="ECO:0007669"/>
    <property type="project" value="UniProtKB-UniRule"/>
</dbReference>
<evidence type="ECO:0000313" key="9">
    <source>
        <dbReference type="Proteomes" id="UP000381693"/>
    </source>
</evidence>
<dbReference type="GO" id="GO:0016052">
    <property type="term" value="P:carbohydrate catabolic process"/>
    <property type="evidence" value="ECO:0007669"/>
    <property type="project" value="TreeGrafter"/>
</dbReference>
<dbReference type="GO" id="GO:0005737">
    <property type="term" value="C:cytoplasm"/>
    <property type="evidence" value="ECO:0007669"/>
    <property type="project" value="UniProtKB-SubCell"/>
</dbReference>
<dbReference type="InterPro" id="IPR002915">
    <property type="entry name" value="DeoC/FbaB/LacD_aldolase"/>
</dbReference>
<dbReference type="GO" id="GO:0009264">
    <property type="term" value="P:deoxyribonucleotide catabolic process"/>
    <property type="evidence" value="ECO:0007669"/>
    <property type="project" value="UniProtKB-UniRule"/>
</dbReference>
<evidence type="ECO:0000256" key="5">
    <source>
        <dbReference type="ARBA" id="ARBA00048791"/>
    </source>
</evidence>
<comment type="function">
    <text evidence="6 7">Catalyzes a reversible aldol reaction between acetaldehyde and D-glyceraldehyde 3-phosphate to generate 2-deoxy-D-ribose 5-phosphate.</text>
</comment>
<dbReference type="AlphaFoldDB" id="A0A5E6MC40"/>
<dbReference type="RefSeq" id="WP_142525269.1">
    <property type="nucleotide sequence ID" value="NZ_CABFUZ020000127.1"/>
</dbReference>
<gene>
    <name evidence="7" type="primary">deoC</name>
    <name evidence="8" type="synonym">deoC/DERA</name>
    <name evidence="8" type="ORF">MAMC_01245</name>
</gene>
<evidence type="ECO:0000256" key="1">
    <source>
        <dbReference type="ARBA" id="ARBA00010936"/>
    </source>
</evidence>
<dbReference type="PIRSF" id="PIRSF001357">
    <property type="entry name" value="DeoC"/>
    <property type="match status" value="1"/>
</dbReference>
<dbReference type="EMBL" id="CABFUZ020000127">
    <property type="protein sequence ID" value="VVM06789.1"/>
    <property type="molecule type" value="Genomic_DNA"/>
</dbReference>
<comment type="pathway">
    <text evidence="7">Carbohydrate degradation; 2-deoxy-D-ribose 1-phosphate degradation; D-glyceraldehyde 3-phosphate and acetaldehyde from 2-deoxy-alpha-D-ribose 1-phosphate: step 2/2.</text>
</comment>
<dbReference type="InterPro" id="IPR011343">
    <property type="entry name" value="DeoC"/>
</dbReference>